<proteinExistence type="predicted"/>
<reference evidence="1" key="3">
    <citation type="submission" date="2020-06" db="EMBL/GenBank/DDBJ databases">
        <title>Helianthus annuus Genome sequencing and assembly Release 2.</title>
        <authorList>
            <person name="Gouzy J."/>
            <person name="Langlade N."/>
            <person name="Munos S."/>
        </authorList>
    </citation>
    <scope>NUCLEOTIDE SEQUENCE</scope>
    <source>
        <tissue evidence="1">Leaves</tissue>
    </source>
</reference>
<name>A0A251V148_HELAN</name>
<dbReference type="Proteomes" id="UP000215914">
    <property type="component" value="Chromosome 4"/>
</dbReference>
<dbReference type="Gramene" id="mRNA:HanXRQr2_Chr04g0183401">
    <property type="protein sequence ID" value="CDS:HanXRQr2_Chr04g0183401.1"/>
    <property type="gene ID" value="HanXRQr2_Chr04g0183401"/>
</dbReference>
<evidence type="ECO:0000313" key="1">
    <source>
        <dbReference type="EMBL" id="KAF5811614.1"/>
    </source>
</evidence>
<accession>A0A251V148</accession>
<sequence>MIRISMKTWIKQWKKSIHTLYQGHSEPVYSGLYSSSGDFLLSDSTSMLYKMQLHVLFVSVNRRVTITLCAMFGSKPLIIYLLL</sequence>
<dbReference type="InParanoid" id="A0A251V148"/>
<dbReference type="AlphaFoldDB" id="A0A251V148"/>
<dbReference type="EMBL" id="MNCJ02000319">
    <property type="protein sequence ID" value="KAF5811614.1"/>
    <property type="molecule type" value="Genomic_DNA"/>
</dbReference>
<reference evidence="1 3" key="1">
    <citation type="journal article" date="2017" name="Nature">
        <title>The sunflower genome provides insights into oil metabolism, flowering and Asterid evolution.</title>
        <authorList>
            <person name="Badouin H."/>
            <person name="Gouzy J."/>
            <person name="Grassa C.J."/>
            <person name="Murat F."/>
            <person name="Staton S.E."/>
            <person name="Cottret L."/>
            <person name="Lelandais-Briere C."/>
            <person name="Owens G.L."/>
            <person name="Carrere S."/>
            <person name="Mayjonade B."/>
            <person name="Legrand L."/>
            <person name="Gill N."/>
            <person name="Kane N.C."/>
            <person name="Bowers J.E."/>
            <person name="Hubner S."/>
            <person name="Bellec A."/>
            <person name="Berard A."/>
            <person name="Berges H."/>
            <person name="Blanchet N."/>
            <person name="Boniface M.C."/>
            <person name="Brunel D."/>
            <person name="Catrice O."/>
            <person name="Chaidir N."/>
            <person name="Claudel C."/>
            <person name="Donnadieu C."/>
            <person name="Faraut T."/>
            <person name="Fievet G."/>
            <person name="Helmstetter N."/>
            <person name="King M."/>
            <person name="Knapp S.J."/>
            <person name="Lai Z."/>
            <person name="Le Paslier M.C."/>
            <person name="Lippi Y."/>
            <person name="Lorenzon L."/>
            <person name="Mandel J.R."/>
            <person name="Marage G."/>
            <person name="Marchand G."/>
            <person name="Marquand E."/>
            <person name="Bret-Mestries E."/>
            <person name="Morien E."/>
            <person name="Nambeesan S."/>
            <person name="Nguyen T."/>
            <person name="Pegot-Espagnet P."/>
            <person name="Pouilly N."/>
            <person name="Raftis F."/>
            <person name="Sallet E."/>
            <person name="Schiex T."/>
            <person name="Thomas J."/>
            <person name="Vandecasteele C."/>
            <person name="Vares D."/>
            <person name="Vear F."/>
            <person name="Vautrin S."/>
            <person name="Crespi M."/>
            <person name="Mangin B."/>
            <person name="Burke J.M."/>
            <person name="Salse J."/>
            <person name="Munos S."/>
            <person name="Vincourt P."/>
            <person name="Rieseberg L.H."/>
            <person name="Langlade N.B."/>
        </authorList>
    </citation>
    <scope>NUCLEOTIDE SEQUENCE [LARGE SCALE GENOMIC DNA]</scope>
    <source>
        <strain evidence="3">cv. SF193</strain>
        <tissue evidence="1">Leaves</tissue>
    </source>
</reference>
<organism evidence="2 3">
    <name type="scientific">Helianthus annuus</name>
    <name type="common">Common sunflower</name>
    <dbReference type="NCBI Taxonomy" id="4232"/>
    <lineage>
        <taxon>Eukaryota</taxon>
        <taxon>Viridiplantae</taxon>
        <taxon>Streptophyta</taxon>
        <taxon>Embryophyta</taxon>
        <taxon>Tracheophyta</taxon>
        <taxon>Spermatophyta</taxon>
        <taxon>Magnoliopsida</taxon>
        <taxon>eudicotyledons</taxon>
        <taxon>Gunneridae</taxon>
        <taxon>Pentapetalae</taxon>
        <taxon>asterids</taxon>
        <taxon>campanulids</taxon>
        <taxon>Asterales</taxon>
        <taxon>Asteraceae</taxon>
        <taxon>Asteroideae</taxon>
        <taxon>Heliantheae alliance</taxon>
        <taxon>Heliantheae</taxon>
        <taxon>Helianthus</taxon>
    </lineage>
</organism>
<evidence type="ECO:0000313" key="3">
    <source>
        <dbReference type="Proteomes" id="UP000215914"/>
    </source>
</evidence>
<protein>
    <submittedName>
        <fullName evidence="2">Uncharacterized protein</fullName>
    </submittedName>
</protein>
<keyword evidence="3" id="KW-1185">Reference proteome</keyword>
<dbReference type="EMBL" id="CM007893">
    <property type="protein sequence ID" value="OTG29337.1"/>
    <property type="molecule type" value="Genomic_DNA"/>
</dbReference>
<reference evidence="2" key="2">
    <citation type="submission" date="2017-02" db="EMBL/GenBank/DDBJ databases">
        <title>Sunflower complete genome.</title>
        <authorList>
            <person name="Langlade N."/>
            <person name="Munos S."/>
        </authorList>
    </citation>
    <scope>NUCLEOTIDE SEQUENCE [LARGE SCALE GENOMIC DNA]</scope>
    <source>
        <tissue evidence="2">Leaves</tissue>
    </source>
</reference>
<evidence type="ECO:0000313" key="2">
    <source>
        <dbReference type="EMBL" id="OTG29337.1"/>
    </source>
</evidence>
<gene>
    <name evidence="2" type="ORF">HannXRQ_Chr04g0121121</name>
    <name evidence="1" type="ORF">HanXRQr2_Chr04g0183401</name>
</gene>